<dbReference type="InterPro" id="IPR005064">
    <property type="entry name" value="BUG"/>
</dbReference>
<keyword evidence="4" id="KW-1185">Reference proteome</keyword>
<dbReference type="AlphaFoldDB" id="A0A556AJG7"/>
<comment type="caution">
    <text evidence="3">The sequence shown here is derived from an EMBL/GenBank/DDBJ whole genome shotgun (WGS) entry which is preliminary data.</text>
</comment>
<organism evidence="3 4">
    <name type="scientific">Verticiella sediminum</name>
    <dbReference type="NCBI Taxonomy" id="1247510"/>
    <lineage>
        <taxon>Bacteria</taxon>
        <taxon>Pseudomonadati</taxon>
        <taxon>Pseudomonadota</taxon>
        <taxon>Betaproteobacteria</taxon>
        <taxon>Burkholderiales</taxon>
        <taxon>Alcaligenaceae</taxon>
        <taxon>Verticiella</taxon>
    </lineage>
</organism>
<evidence type="ECO:0000313" key="4">
    <source>
        <dbReference type="Proteomes" id="UP000318405"/>
    </source>
</evidence>
<dbReference type="PIRSF" id="PIRSF017082">
    <property type="entry name" value="YflP"/>
    <property type="match status" value="1"/>
</dbReference>
<feature type="chain" id="PRO_5022048243" evidence="2">
    <location>
        <begin position="27"/>
        <end position="322"/>
    </location>
</feature>
<dbReference type="Pfam" id="PF03401">
    <property type="entry name" value="TctC"/>
    <property type="match status" value="1"/>
</dbReference>
<dbReference type="OrthoDB" id="8627779at2"/>
<dbReference type="EMBL" id="VLTJ01000029">
    <property type="protein sequence ID" value="TSH93054.1"/>
    <property type="molecule type" value="Genomic_DNA"/>
</dbReference>
<feature type="signal peptide" evidence="2">
    <location>
        <begin position="1"/>
        <end position="26"/>
    </location>
</feature>
<dbReference type="Gene3D" id="3.40.190.150">
    <property type="entry name" value="Bordetella uptake gene, domain 1"/>
    <property type="match status" value="1"/>
</dbReference>
<accession>A0A556AJG7</accession>
<dbReference type="PROSITE" id="PS51318">
    <property type="entry name" value="TAT"/>
    <property type="match status" value="1"/>
</dbReference>
<dbReference type="RefSeq" id="WP_143949421.1">
    <property type="nucleotide sequence ID" value="NZ_BAABMB010000001.1"/>
</dbReference>
<dbReference type="InterPro" id="IPR042100">
    <property type="entry name" value="Bug_dom1"/>
</dbReference>
<dbReference type="Proteomes" id="UP000318405">
    <property type="component" value="Unassembled WGS sequence"/>
</dbReference>
<proteinExistence type="inferred from homology"/>
<sequence length="322" mass="34383">MKLNRRSFLHRSAALGALACPALLRAQPQYPDAPIRFLIPTPVGGGHDTMMRLIGQKLTEAWGQPCLVESRSGGSGMVSIGSALNAPADGYTFLLTFTGFVTNLVLQPSPNYTLADLAPVCMLCITPVALGVRRSLGVNTLEEFVRKAKAEPGKLSYASYGQGSAAHFVGEMLSEAAGIQLNHVPYRGEAPAIQEVLGEHVDACIVSVGGVMRYPDRMQAVAVASPTRFPLYQALPTFAEAGYASVDFPGWAGVHARAGTPQAIVERVSAELARIVKLPDVAPRLLELGFEPVGWNPDQTGTFVKEQLDMAESVARSGRVRI</sequence>
<evidence type="ECO:0000313" key="3">
    <source>
        <dbReference type="EMBL" id="TSH93054.1"/>
    </source>
</evidence>
<dbReference type="InterPro" id="IPR006311">
    <property type="entry name" value="TAT_signal"/>
</dbReference>
<evidence type="ECO:0000256" key="2">
    <source>
        <dbReference type="SAM" id="SignalP"/>
    </source>
</evidence>
<dbReference type="PANTHER" id="PTHR42928">
    <property type="entry name" value="TRICARBOXYLATE-BINDING PROTEIN"/>
    <property type="match status" value="1"/>
</dbReference>
<dbReference type="Gene3D" id="3.40.190.10">
    <property type="entry name" value="Periplasmic binding protein-like II"/>
    <property type="match status" value="1"/>
</dbReference>
<protein>
    <submittedName>
        <fullName evidence="3">Tripartite tricarboxylate transporter substrate binding protein</fullName>
    </submittedName>
</protein>
<name>A0A556AJG7_9BURK</name>
<comment type="similarity">
    <text evidence="1">Belongs to the UPF0065 (bug) family.</text>
</comment>
<keyword evidence="2" id="KW-0732">Signal</keyword>
<dbReference type="CDD" id="cd07012">
    <property type="entry name" value="PBP2_Bug_TTT"/>
    <property type="match status" value="1"/>
</dbReference>
<dbReference type="PANTHER" id="PTHR42928:SF5">
    <property type="entry name" value="BLR1237 PROTEIN"/>
    <property type="match status" value="1"/>
</dbReference>
<gene>
    <name evidence="3" type="ORF">FOZ76_16860</name>
</gene>
<evidence type="ECO:0000256" key="1">
    <source>
        <dbReference type="ARBA" id="ARBA00006987"/>
    </source>
</evidence>
<reference evidence="3 4" key="1">
    <citation type="submission" date="2019-07" db="EMBL/GenBank/DDBJ databases">
        <title>Qingshengfaniella alkalisoli gen. nov., sp. nov., isolated from saline soil.</title>
        <authorList>
            <person name="Xu L."/>
            <person name="Huang X.-X."/>
            <person name="Sun J.-Q."/>
        </authorList>
    </citation>
    <scope>NUCLEOTIDE SEQUENCE [LARGE SCALE GENOMIC DNA]</scope>
    <source>
        <strain evidence="3 4">DSM 27279</strain>
    </source>
</reference>